<gene>
    <name evidence="1" type="ORF">TCAL_17368</name>
</gene>
<keyword evidence="2" id="KW-1185">Reference proteome</keyword>
<accession>A0A553PCA1</accession>
<dbReference type="EMBL" id="VCGU01000005">
    <property type="protein sequence ID" value="TRY75288.1"/>
    <property type="molecule type" value="Genomic_DNA"/>
</dbReference>
<dbReference type="AlphaFoldDB" id="A0A553PCA1"/>
<name>A0A553PCA1_TIGCA</name>
<proteinExistence type="predicted"/>
<reference evidence="1 2" key="1">
    <citation type="journal article" date="2018" name="Nat. Ecol. Evol.">
        <title>Genomic signatures of mitonuclear coevolution across populations of Tigriopus californicus.</title>
        <authorList>
            <person name="Barreto F.S."/>
            <person name="Watson E.T."/>
            <person name="Lima T.G."/>
            <person name="Willett C.S."/>
            <person name="Edmands S."/>
            <person name="Li W."/>
            <person name="Burton R.S."/>
        </authorList>
    </citation>
    <scope>NUCLEOTIDE SEQUENCE [LARGE SCALE GENOMIC DNA]</scope>
    <source>
        <strain evidence="1 2">San Diego</strain>
    </source>
</reference>
<organism evidence="1 2">
    <name type="scientific">Tigriopus californicus</name>
    <name type="common">Marine copepod</name>
    <dbReference type="NCBI Taxonomy" id="6832"/>
    <lineage>
        <taxon>Eukaryota</taxon>
        <taxon>Metazoa</taxon>
        <taxon>Ecdysozoa</taxon>
        <taxon>Arthropoda</taxon>
        <taxon>Crustacea</taxon>
        <taxon>Multicrustacea</taxon>
        <taxon>Hexanauplia</taxon>
        <taxon>Copepoda</taxon>
        <taxon>Harpacticoida</taxon>
        <taxon>Harpacticidae</taxon>
        <taxon>Tigriopus</taxon>
    </lineage>
</organism>
<evidence type="ECO:0000313" key="1">
    <source>
        <dbReference type="EMBL" id="TRY75288.1"/>
    </source>
</evidence>
<protein>
    <submittedName>
        <fullName evidence="1">Uncharacterized protein</fullName>
    </submittedName>
</protein>
<sequence>QLGWYTLTLWRERAPLRVKESPLKLPTASKQGFLPGWLKTANTIYHNNISRMDGKWIVSMVLMALMALTTVTQGYRANQLTDSSYPWRPCNSFEATKKNCPLGEACLKLKNFKKYAWNWAMRCQSREEYVNRAEYIYGL</sequence>
<feature type="non-terminal residue" evidence="1">
    <location>
        <position position="1"/>
    </location>
</feature>
<dbReference type="Proteomes" id="UP000318571">
    <property type="component" value="Chromosome 2"/>
</dbReference>
<comment type="caution">
    <text evidence="1">The sequence shown here is derived from an EMBL/GenBank/DDBJ whole genome shotgun (WGS) entry which is preliminary data.</text>
</comment>
<evidence type="ECO:0000313" key="2">
    <source>
        <dbReference type="Proteomes" id="UP000318571"/>
    </source>
</evidence>